<dbReference type="PRINTS" id="PR00702">
    <property type="entry name" value="ACRIFLAVINRP"/>
</dbReference>
<gene>
    <name evidence="2" type="ORF">AKL17_1655</name>
</gene>
<dbReference type="InterPro" id="IPR027463">
    <property type="entry name" value="AcrB_DN_DC_subdom"/>
</dbReference>
<dbReference type="PANTHER" id="PTHR32063:SF77">
    <property type="entry name" value="ACR FAMILY TRANSPORT PROTEIN"/>
    <property type="match status" value="1"/>
</dbReference>
<dbReference type="PANTHER" id="PTHR32063">
    <property type="match status" value="1"/>
</dbReference>
<dbReference type="SUPFAM" id="SSF82866">
    <property type="entry name" value="Multidrug efflux transporter AcrB transmembrane domain"/>
    <property type="match status" value="1"/>
</dbReference>
<reference evidence="2 3" key="1">
    <citation type="submission" date="2015-09" db="EMBL/GenBank/DDBJ databases">
        <title>Complete genome sequence of Defluviimonas alba cai42t isolated from an oilfield in Xinjiang.</title>
        <authorList>
            <person name="Geng S."/>
            <person name="Pan X."/>
            <person name="Wu X."/>
        </authorList>
    </citation>
    <scope>NUCLEOTIDE SEQUENCE [LARGE SCALE GENOMIC DNA]</scope>
    <source>
        <strain evidence="3">cai42</strain>
    </source>
</reference>
<feature type="transmembrane region" description="Helical" evidence="1">
    <location>
        <begin position="221"/>
        <end position="246"/>
    </location>
</feature>
<dbReference type="Pfam" id="PF00873">
    <property type="entry name" value="ACR_tran"/>
    <property type="match status" value="1"/>
</dbReference>
<dbReference type="PATRIC" id="fig|1335048.3.peg.1721"/>
<protein>
    <submittedName>
        <fullName evidence="2">Acriflavin resistance protein</fullName>
    </submittedName>
</protein>
<accession>A0A159Z1R1</accession>
<dbReference type="Proteomes" id="UP000076128">
    <property type="component" value="Chromosome"/>
</dbReference>
<keyword evidence="3" id="KW-1185">Reference proteome</keyword>
<dbReference type="Gene3D" id="1.20.1640.10">
    <property type="entry name" value="Multidrug efflux transporter AcrB transmembrane domain"/>
    <property type="match status" value="1"/>
</dbReference>
<keyword evidence="1" id="KW-0472">Membrane</keyword>
<dbReference type="GO" id="GO:0005886">
    <property type="term" value="C:plasma membrane"/>
    <property type="evidence" value="ECO:0007669"/>
    <property type="project" value="TreeGrafter"/>
</dbReference>
<evidence type="ECO:0000313" key="3">
    <source>
        <dbReference type="Proteomes" id="UP000076128"/>
    </source>
</evidence>
<dbReference type="Gene3D" id="3.30.2090.10">
    <property type="entry name" value="Multidrug efflux transporter AcrB TolC docking domain, DN and DC subdomains"/>
    <property type="match status" value="1"/>
</dbReference>
<sequence length="349" mass="36278">MRAEPMFVAPGSDMAALRPALSIVPDRDRAQDLGITSADLVQTVRLSTMGASDADLPSFQDGSRRVPIRARLAREARDDMDAIKRLAVPASGGGTILLGAVAQIESTPQTASIRRENQLRQIEIGTDMAPGFAPGDGIAWLEAYDGFPPGVGLSTTGDSENQGDTFTAFGTAMGAGITLVLIVLILLFGSVFAPITVLAALPLSILGVGLAQWGFGFPLSLPVVIGILMLMGIATKNSIMLVDVALTHEAEGMDRTKAAIEAAVLRVRPIIMTTIAMSAGMVPSALGKGMGGEFRAPLAMAVIGGLLTSTALSLFVIPALHCIMSDASDRIGGFLRRRLGLNQAEDAAA</sequence>
<feature type="transmembrane region" description="Helical" evidence="1">
    <location>
        <begin position="298"/>
        <end position="320"/>
    </location>
</feature>
<dbReference type="STRING" id="1335048.AKL17_1655"/>
<dbReference type="GO" id="GO:0042910">
    <property type="term" value="F:xenobiotic transmembrane transporter activity"/>
    <property type="evidence" value="ECO:0007669"/>
    <property type="project" value="TreeGrafter"/>
</dbReference>
<dbReference type="EMBL" id="CP012661">
    <property type="protein sequence ID" value="AMY68907.1"/>
    <property type="molecule type" value="Genomic_DNA"/>
</dbReference>
<evidence type="ECO:0000313" key="2">
    <source>
        <dbReference type="EMBL" id="AMY68907.1"/>
    </source>
</evidence>
<organism evidence="2 3">
    <name type="scientific">Frigidibacter mobilis</name>
    <dbReference type="NCBI Taxonomy" id="1335048"/>
    <lineage>
        <taxon>Bacteria</taxon>
        <taxon>Pseudomonadati</taxon>
        <taxon>Pseudomonadota</taxon>
        <taxon>Alphaproteobacteria</taxon>
        <taxon>Rhodobacterales</taxon>
        <taxon>Paracoccaceae</taxon>
        <taxon>Frigidibacter</taxon>
    </lineage>
</organism>
<keyword evidence="1" id="KW-1133">Transmembrane helix</keyword>
<feature type="transmembrane region" description="Helical" evidence="1">
    <location>
        <begin position="267"/>
        <end position="286"/>
    </location>
</feature>
<dbReference type="SUPFAM" id="SSF82714">
    <property type="entry name" value="Multidrug efflux transporter AcrB TolC docking domain, DN and DC subdomains"/>
    <property type="match status" value="1"/>
</dbReference>
<proteinExistence type="predicted"/>
<keyword evidence="1" id="KW-0812">Transmembrane</keyword>
<name>A0A159Z1R1_9RHOB</name>
<dbReference type="InterPro" id="IPR001036">
    <property type="entry name" value="Acrflvin-R"/>
</dbReference>
<dbReference type="KEGG" id="daa:AKL17_1655"/>
<dbReference type="AlphaFoldDB" id="A0A159Z1R1"/>
<evidence type="ECO:0000256" key="1">
    <source>
        <dbReference type="SAM" id="Phobius"/>
    </source>
</evidence>